<dbReference type="Gene3D" id="2.60.120.10">
    <property type="entry name" value="Jelly Rolls"/>
    <property type="match status" value="1"/>
</dbReference>
<dbReference type="CDD" id="cd02230">
    <property type="entry name" value="cupin_HP0902-like"/>
    <property type="match status" value="1"/>
</dbReference>
<evidence type="ECO:0000259" key="1">
    <source>
        <dbReference type="Pfam" id="PF07883"/>
    </source>
</evidence>
<dbReference type="Pfam" id="PF07883">
    <property type="entry name" value="Cupin_2"/>
    <property type="match status" value="1"/>
</dbReference>
<dbReference type="AlphaFoldDB" id="A0A6C0GCB9"/>
<dbReference type="SUPFAM" id="SSF51182">
    <property type="entry name" value="RmlC-like cupins"/>
    <property type="match status" value="1"/>
</dbReference>
<dbReference type="InterPro" id="IPR011051">
    <property type="entry name" value="RmlC_Cupin_sf"/>
</dbReference>
<dbReference type="InterPro" id="IPR014710">
    <property type="entry name" value="RmlC-like_jellyroll"/>
</dbReference>
<feature type="domain" description="Cupin type-2" evidence="1">
    <location>
        <begin position="69"/>
        <end position="112"/>
    </location>
</feature>
<dbReference type="InterPro" id="IPR013096">
    <property type="entry name" value="Cupin_2"/>
</dbReference>
<dbReference type="PANTHER" id="PTHR37694">
    <property type="entry name" value="SLR8022 PROTEIN"/>
    <property type="match status" value="1"/>
</dbReference>
<dbReference type="RefSeq" id="WP_162441407.1">
    <property type="nucleotide sequence ID" value="NZ_CP048222.1"/>
</dbReference>
<sequence length="129" mass="14383">MKKDKHDLSNSTGNNPILFPELEKSTVHIIVEIIEYVPNGVLSKTIIKKTTGNVTASSFDAGEELAEKTSPFDTYVQIIDGTAELHINDKQYKLRLGEGIVIPAHTKHSFNAYEQFKMISTVIKSGYED</sequence>
<evidence type="ECO:0000313" key="2">
    <source>
        <dbReference type="EMBL" id="QHT65320.1"/>
    </source>
</evidence>
<dbReference type="KEGG" id="rhoz:GXP67_00835"/>
<accession>A0A6C0GCB9</accession>
<keyword evidence="3" id="KW-1185">Reference proteome</keyword>
<protein>
    <submittedName>
        <fullName evidence="2">Cupin</fullName>
    </submittedName>
</protein>
<proteinExistence type="predicted"/>
<gene>
    <name evidence="2" type="ORF">GXP67_00835</name>
</gene>
<dbReference type="EMBL" id="CP048222">
    <property type="protein sequence ID" value="QHT65320.1"/>
    <property type="molecule type" value="Genomic_DNA"/>
</dbReference>
<name>A0A6C0GCB9_9BACT</name>
<dbReference type="Proteomes" id="UP000480178">
    <property type="component" value="Chromosome"/>
</dbReference>
<organism evidence="2 3">
    <name type="scientific">Rhodocytophaga rosea</name>
    <dbReference type="NCBI Taxonomy" id="2704465"/>
    <lineage>
        <taxon>Bacteria</taxon>
        <taxon>Pseudomonadati</taxon>
        <taxon>Bacteroidota</taxon>
        <taxon>Cytophagia</taxon>
        <taxon>Cytophagales</taxon>
        <taxon>Rhodocytophagaceae</taxon>
        <taxon>Rhodocytophaga</taxon>
    </lineage>
</organism>
<reference evidence="2 3" key="1">
    <citation type="submission" date="2020-01" db="EMBL/GenBank/DDBJ databases">
        <authorList>
            <person name="Kim M.K."/>
        </authorList>
    </citation>
    <scope>NUCLEOTIDE SEQUENCE [LARGE SCALE GENOMIC DNA]</scope>
    <source>
        <strain evidence="2 3">172606-1</strain>
    </source>
</reference>
<dbReference type="PANTHER" id="PTHR37694:SF1">
    <property type="entry name" value="SLR8022 PROTEIN"/>
    <property type="match status" value="1"/>
</dbReference>
<evidence type="ECO:0000313" key="3">
    <source>
        <dbReference type="Proteomes" id="UP000480178"/>
    </source>
</evidence>